<evidence type="ECO:0000313" key="5">
    <source>
        <dbReference type="Proteomes" id="UP000750711"/>
    </source>
</evidence>
<dbReference type="Gene3D" id="3.40.50.410">
    <property type="entry name" value="von Willebrand factor, type A domain"/>
    <property type="match status" value="1"/>
</dbReference>
<dbReference type="SUPFAM" id="SSF53300">
    <property type="entry name" value="vWA-like"/>
    <property type="match status" value="1"/>
</dbReference>
<dbReference type="PROSITE" id="PS50127">
    <property type="entry name" value="UBC_2"/>
    <property type="match status" value="1"/>
</dbReference>
<organism evidence="4 5">
    <name type="scientific">Trichoglossum hirsutum</name>
    <dbReference type="NCBI Taxonomy" id="265104"/>
    <lineage>
        <taxon>Eukaryota</taxon>
        <taxon>Fungi</taxon>
        <taxon>Dikarya</taxon>
        <taxon>Ascomycota</taxon>
        <taxon>Pezizomycotina</taxon>
        <taxon>Geoglossomycetes</taxon>
        <taxon>Geoglossales</taxon>
        <taxon>Geoglossaceae</taxon>
        <taxon>Trichoglossum</taxon>
    </lineage>
</organism>
<dbReference type="AlphaFoldDB" id="A0A9P8RQX3"/>
<protein>
    <recommendedName>
        <fullName evidence="6">UBC core domain-containing protein</fullName>
    </recommendedName>
</protein>
<dbReference type="PANTHER" id="PTHR24068">
    <property type="entry name" value="UBIQUITIN-CONJUGATING ENZYME E2"/>
    <property type="match status" value="1"/>
</dbReference>
<dbReference type="Pfam" id="PF00179">
    <property type="entry name" value="UQ_con"/>
    <property type="match status" value="1"/>
</dbReference>
<dbReference type="InterPro" id="IPR036465">
    <property type="entry name" value="vWFA_dom_sf"/>
</dbReference>
<sequence length="973" mass="107090">MNIFRRSSGHPRHGSSNGGGGGGGGSEEQKRNRFGRISKLFLNEKVIRVFVSLPEGSTLAISADVSSTIEQVRAEAIRRATAMGVQIPRDSVLRTTEGSRGVVLLGEDLVVDALDLVENHTFVLWSEVSTASISGVDSMSTIIVGGCEADGLEVYIRWITARLAMEHPCLQSIPVDMTPVRSSATIAELRDIAIHRVYMARDSTEERPHLDTTVELFLFDCHLATSDPDTTLADLVGKTTPEKPLNLFVVLRSKRNATAERPQNAWGFTSSDRGVATFQTSLKMLLREISEGRTDLENVLEVLWEVTHFPPALIAFQQLNDKAGRIDIGLPPGPLAVFASCFRDASAQMVPPWITTSPVRVLEASRQIFSWLRSLHSEASKALGSHQALVHRVQLREPQPGCSVGIPGRFDYNEDVKVKDSSGVSTDSTVLVSKEKDDDVNAKTLAVALKGSYELSWNYYFKLPSTAGQPLEHQRASALHPADFDNLLMTTNQDDAFRMIGPLKLASSSPPFITLDREGYVSIYGTRDIECEDKYPYTWNAINGIEILKGVEPGQFLLQKVTPVISQCKKEGTWEVDAWDEDSIATDTRKPEEAVVICFDRSSSMDMGMGTSWMERPVATEPGGELSRLSEVKEVFQQLVARIAAYNLPTHLGLVTFSSRTEVRIQQALTPVLYDFKDRVMDIRAQGSTAIWDAIVKATDMLAAYKTKHPGAKRRIIVLTDGENNDSRFDAPSACTDLYSYDIVLDAIVIGTRSTDDLFKMAKHTGGYAFNPTTRNLLFQIPLLETFIDIKTRPDIAKEYVSPKKYLTSSPKRPDMVSPLDFPPCRPHRSQTDTFISLRDASRFMSASLRSSRMGSATQSSRASIFSGTSISSWGGITAGSGATPSSGASGAGRLFLSEIRAAIDNPHEFMDIYVSETNMGFWKVVMQGPPASPYQAGTFVLYIELGDGFPRSPPTIRFITPILHPNITKACF</sequence>
<reference evidence="4" key="1">
    <citation type="submission" date="2021-03" db="EMBL/GenBank/DDBJ databases">
        <title>Comparative genomics and phylogenomic investigation of the class Geoglossomycetes provide insights into ecological specialization and systematics.</title>
        <authorList>
            <person name="Melie T."/>
            <person name="Pirro S."/>
            <person name="Miller A.N."/>
            <person name="Quandt A."/>
        </authorList>
    </citation>
    <scope>NUCLEOTIDE SEQUENCE</scope>
    <source>
        <strain evidence="4">CAQ_001_2017</strain>
    </source>
</reference>
<accession>A0A9P8RQX3</accession>
<dbReference type="Gene3D" id="3.10.110.10">
    <property type="entry name" value="Ubiquitin Conjugating Enzyme"/>
    <property type="match status" value="1"/>
</dbReference>
<keyword evidence="5" id="KW-1185">Reference proteome</keyword>
<evidence type="ECO:0000313" key="4">
    <source>
        <dbReference type="EMBL" id="KAH0559861.1"/>
    </source>
</evidence>
<feature type="domain" description="UBC core" evidence="2">
    <location>
        <begin position="891"/>
        <end position="973"/>
    </location>
</feature>
<evidence type="ECO:0000259" key="2">
    <source>
        <dbReference type="PROSITE" id="PS50127"/>
    </source>
</evidence>
<proteinExistence type="predicted"/>
<dbReference type="EMBL" id="JAGHQM010000504">
    <property type="protein sequence ID" value="KAH0559861.1"/>
    <property type="molecule type" value="Genomic_DNA"/>
</dbReference>
<dbReference type="InterPro" id="IPR002035">
    <property type="entry name" value="VWF_A"/>
</dbReference>
<dbReference type="CDD" id="cd00198">
    <property type="entry name" value="vWFA"/>
    <property type="match status" value="1"/>
</dbReference>
<evidence type="ECO:0000259" key="3">
    <source>
        <dbReference type="PROSITE" id="PS50234"/>
    </source>
</evidence>
<dbReference type="Proteomes" id="UP000750711">
    <property type="component" value="Unassembled WGS sequence"/>
</dbReference>
<feature type="region of interest" description="Disordered" evidence="1">
    <location>
        <begin position="1"/>
        <end position="29"/>
    </location>
</feature>
<dbReference type="SUPFAM" id="SSF54495">
    <property type="entry name" value="UBC-like"/>
    <property type="match status" value="1"/>
</dbReference>
<dbReference type="InterPro" id="IPR000608">
    <property type="entry name" value="UBC"/>
</dbReference>
<evidence type="ECO:0000256" key="1">
    <source>
        <dbReference type="SAM" id="MobiDB-lite"/>
    </source>
</evidence>
<dbReference type="PROSITE" id="PS50234">
    <property type="entry name" value="VWFA"/>
    <property type="match status" value="1"/>
</dbReference>
<feature type="domain" description="VWFA" evidence="3">
    <location>
        <begin position="594"/>
        <end position="787"/>
    </location>
</feature>
<dbReference type="InterPro" id="IPR016135">
    <property type="entry name" value="UBQ-conjugating_enzyme/RWD"/>
</dbReference>
<dbReference type="SMART" id="SM00327">
    <property type="entry name" value="VWA"/>
    <property type="match status" value="1"/>
</dbReference>
<gene>
    <name evidence="4" type="ORF">GP486_003619</name>
</gene>
<evidence type="ECO:0008006" key="6">
    <source>
        <dbReference type="Google" id="ProtNLM"/>
    </source>
</evidence>
<dbReference type="Pfam" id="PF00092">
    <property type="entry name" value="VWA"/>
    <property type="match status" value="1"/>
</dbReference>
<name>A0A9P8RQX3_9PEZI</name>
<feature type="compositionally biased region" description="Gly residues" evidence="1">
    <location>
        <begin position="16"/>
        <end position="26"/>
    </location>
</feature>
<comment type="caution">
    <text evidence="4">The sequence shown here is derived from an EMBL/GenBank/DDBJ whole genome shotgun (WGS) entry which is preliminary data.</text>
</comment>